<dbReference type="AlphaFoldDB" id="A0A9K3NZW3"/>
<dbReference type="PANTHER" id="PTHR47874">
    <property type="entry name" value="EXPRESSED PROTEIN"/>
    <property type="match status" value="1"/>
</dbReference>
<proteinExistence type="inferred from homology"/>
<evidence type="ECO:0000313" key="5">
    <source>
        <dbReference type="Proteomes" id="UP000215914"/>
    </source>
</evidence>
<dbReference type="Pfam" id="PF01535">
    <property type="entry name" value="PPR"/>
    <property type="match status" value="2"/>
</dbReference>
<dbReference type="OrthoDB" id="411857at2759"/>
<dbReference type="Gene3D" id="1.25.40.10">
    <property type="entry name" value="Tetratricopeptide repeat domain"/>
    <property type="match status" value="1"/>
</dbReference>
<comment type="caution">
    <text evidence="4">The sequence shown here is derived from an EMBL/GenBank/DDBJ whole genome shotgun (WGS) entry which is preliminary data.</text>
</comment>
<dbReference type="InterPro" id="IPR044179">
    <property type="entry name" value="PPR5-like"/>
</dbReference>
<accession>A0A9K3NZW3</accession>
<reference evidence="4" key="1">
    <citation type="journal article" date="2017" name="Nature">
        <title>The sunflower genome provides insights into oil metabolism, flowering and Asterid evolution.</title>
        <authorList>
            <person name="Badouin H."/>
            <person name="Gouzy J."/>
            <person name="Grassa C.J."/>
            <person name="Murat F."/>
            <person name="Staton S.E."/>
            <person name="Cottret L."/>
            <person name="Lelandais-Briere C."/>
            <person name="Owens G.L."/>
            <person name="Carrere S."/>
            <person name="Mayjonade B."/>
            <person name="Legrand L."/>
            <person name="Gill N."/>
            <person name="Kane N.C."/>
            <person name="Bowers J.E."/>
            <person name="Hubner S."/>
            <person name="Bellec A."/>
            <person name="Berard A."/>
            <person name="Berges H."/>
            <person name="Blanchet N."/>
            <person name="Boniface M.C."/>
            <person name="Brunel D."/>
            <person name="Catrice O."/>
            <person name="Chaidir N."/>
            <person name="Claudel C."/>
            <person name="Donnadieu C."/>
            <person name="Faraut T."/>
            <person name="Fievet G."/>
            <person name="Helmstetter N."/>
            <person name="King M."/>
            <person name="Knapp S.J."/>
            <person name="Lai Z."/>
            <person name="Le Paslier M.C."/>
            <person name="Lippi Y."/>
            <person name="Lorenzon L."/>
            <person name="Mandel J.R."/>
            <person name="Marage G."/>
            <person name="Marchand G."/>
            <person name="Marquand E."/>
            <person name="Bret-Mestries E."/>
            <person name="Morien E."/>
            <person name="Nambeesan S."/>
            <person name="Nguyen T."/>
            <person name="Pegot-Espagnet P."/>
            <person name="Pouilly N."/>
            <person name="Raftis F."/>
            <person name="Sallet E."/>
            <person name="Schiex T."/>
            <person name="Thomas J."/>
            <person name="Vandecasteele C."/>
            <person name="Vares D."/>
            <person name="Vear F."/>
            <person name="Vautrin S."/>
            <person name="Crespi M."/>
            <person name="Mangin B."/>
            <person name="Burke J.M."/>
            <person name="Salse J."/>
            <person name="Munos S."/>
            <person name="Vincourt P."/>
            <person name="Rieseberg L.H."/>
            <person name="Langlade N.B."/>
        </authorList>
    </citation>
    <scope>NUCLEOTIDE SEQUENCE</scope>
    <source>
        <tissue evidence="4">Leaves</tissue>
    </source>
</reference>
<gene>
    <name evidence="4" type="ORF">HanXRQr2_Chr02g0069661</name>
</gene>
<dbReference type="Proteomes" id="UP000215914">
    <property type="component" value="Unassembled WGS sequence"/>
</dbReference>
<dbReference type="Pfam" id="PF13812">
    <property type="entry name" value="PPR_3"/>
    <property type="match status" value="1"/>
</dbReference>
<evidence type="ECO:0000313" key="4">
    <source>
        <dbReference type="EMBL" id="KAF5818751.1"/>
    </source>
</evidence>
<dbReference type="PANTHER" id="PTHR47874:SF4">
    <property type="entry name" value="EXPRESSED PROTEIN"/>
    <property type="match status" value="1"/>
</dbReference>
<protein>
    <submittedName>
        <fullName evidence="4">Tetratricopeptide-like helical domain superfamily</fullName>
    </submittedName>
</protein>
<feature type="repeat" description="PPR" evidence="3">
    <location>
        <begin position="1"/>
        <end position="32"/>
    </location>
</feature>
<sequence>MYSDLIHLCSKIHSPQTAMWIFTSMESRGRKPSSNILNALISAHLSSNNLVAALSIYETMQNLEDYKPTAHTYNLFISAFANLRNSKAMLAWYSTKIASGFLADLDTYEALILGCIKLKRFEDAERFYGEMLVAGIKPNELILHNLLVGFCEQKESVKLRAFLKDTLENKSMIDGYLAEKLVGFYCDLELVDEMEWVLVELTEAGHNQDLGIVSRIYNGLIRVYAKLDRLDDMEYSIGRMLKQGVSFRSDKDVENVICSYFHQGAYGRLDVFLEFMKGSCMLARSSYELLLDGYRRAGLGEKVDLVIKDLEILEKD</sequence>
<keyword evidence="5" id="KW-1185">Reference proteome</keyword>
<dbReference type="InterPro" id="IPR011990">
    <property type="entry name" value="TPR-like_helical_dom_sf"/>
</dbReference>
<dbReference type="InterPro" id="IPR002885">
    <property type="entry name" value="PPR_rpt"/>
</dbReference>
<name>A0A9K3NZW3_HELAN</name>
<evidence type="ECO:0000256" key="1">
    <source>
        <dbReference type="ARBA" id="ARBA00007626"/>
    </source>
</evidence>
<dbReference type="PROSITE" id="PS51375">
    <property type="entry name" value="PPR"/>
    <property type="match status" value="2"/>
</dbReference>
<dbReference type="EMBL" id="MNCJ02000317">
    <property type="protein sequence ID" value="KAF5818751.1"/>
    <property type="molecule type" value="Genomic_DNA"/>
</dbReference>
<comment type="similarity">
    <text evidence="1">Belongs to the PPR family. P subfamily.</text>
</comment>
<keyword evidence="2" id="KW-0677">Repeat</keyword>
<evidence type="ECO:0000256" key="2">
    <source>
        <dbReference type="ARBA" id="ARBA00022737"/>
    </source>
</evidence>
<evidence type="ECO:0000256" key="3">
    <source>
        <dbReference type="PROSITE-ProRule" id="PRU00708"/>
    </source>
</evidence>
<dbReference type="Gramene" id="mRNA:HanXRQr2_Chr02g0069661">
    <property type="protein sequence ID" value="CDS:HanXRQr2_Chr02g0069661.1"/>
    <property type="gene ID" value="HanXRQr2_Chr02g0069661"/>
</dbReference>
<feature type="repeat" description="PPR" evidence="3">
    <location>
        <begin position="104"/>
        <end position="138"/>
    </location>
</feature>
<dbReference type="GO" id="GO:0003729">
    <property type="term" value="F:mRNA binding"/>
    <property type="evidence" value="ECO:0007669"/>
    <property type="project" value="InterPro"/>
</dbReference>
<organism evidence="4 5">
    <name type="scientific">Helianthus annuus</name>
    <name type="common">Common sunflower</name>
    <dbReference type="NCBI Taxonomy" id="4232"/>
    <lineage>
        <taxon>Eukaryota</taxon>
        <taxon>Viridiplantae</taxon>
        <taxon>Streptophyta</taxon>
        <taxon>Embryophyta</taxon>
        <taxon>Tracheophyta</taxon>
        <taxon>Spermatophyta</taxon>
        <taxon>Magnoliopsida</taxon>
        <taxon>eudicotyledons</taxon>
        <taxon>Gunneridae</taxon>
        <taxon>Pentapetalae</taxon>
        <taxon>asterids</taxon>
        <taxon>campanulids</taxon>
        <taxon>Asterales</taxon>
        <taxon>Asteraceae</taxon>
        <taxon>Asteroideae</taxon>
        <taxon>Heliantheae alliance</taxon>
        <taxon>Heliantheae</taxon>
        <taxon>Helianthus</taxon>
    </lineage>
</organism>
<dbReference type="NCBIfam" id="TIGR00756">
    <property type="entry name" value="PPR"/>
    <property type="match status" value="2"/>
</dbReference>
<reference evidence="4" key="2">
    <citation type="submission" date="2020-06" db="EMBL/GenBank/DDBJ databases">
        <title>Helianthus annuus Genome sequencing and assembly Release 2.</title>
        <authorList>
            <person name="Gouzy J."/>
            <person name="Langlade N."/>
            <person name="Munos S."/>
        </authorList>
    </citation>
    <scope>NUCLEOTIDE SEQUENCE</scope>
    <source>
        <tissue evidence="4">Leaves</tissue>
    </source>
</reference>